<comment type="caution">
    <text evidence="2">The sequence shown here is derived from an EMBL/GenBank/DDBJ whole genome shotgun (WGS) entry which is preliminary data.</text>
</comment>
<sequence length="167" mass="18655">MSSYSLYHPTATLILFLFLFSPAYTLDLSPDGTGFIFPTEGLTLHYNDYVLVDYVSNFSTPYLKVWCSSNELVLKKFSQEVGAFNNTATVKLNWTGSATPCWFNLVRDSSDLSNTRCDDGWSVPHVTSVNINDFDGYQHLCDNGANVDGFPCNEHDFGNGVDFEISN</sequence>
<proteinExistence type="predicted"/>
<accession>A0A423VYA5</accession>
<dbReference type="AlphaFoldDB" id="A0A423VYA5"/>
<dbReference type="STRING" id="356882.A0A423VYA5"/>
<evidence type="ECO:0008006" key="4">
    <source>
        <dbReference type="Google" id="ProtNLM"/>
    </source>
</evidence>
<gene>
    <name evidence="2" type="ORF">VMCG_07976</name>
</gene>
<feature type="chain" id="PRO_5019270082" description="AA1-like domain-containing protein" evidence="1">
    <location>
        <begin position="26"/>
        <end position="167"/>
    </location>
</feature>
<dbReference type="Proteomes" id="UP000283895">
    <property type="component" value="Unassembled WGS sequence"/>
</dbReference>
<evidence type="ECO:0000256" key="1">
    <source>
        <dbReference type="SAM" id="SignalP"/>
    </source>
</evidence>
<evidence type="ECO:0000313" key="2">
    <source>
        <dbReference type="EMBL" id="ROV95977.1"/>
    </source>
</evidence>
<feature type="signal peptide" evidence="1">
    <location>
        <begin position="1"/>
        <end position="25"/>
    </location>
</feature>
<keyword evidence="3" id="KW-1185">Reference proteome</keyword>
<dbReference type="EMBL" id="LKEA01000034">
    <property type="protein sequence ID" value="ROV95977.1"/>
    <property type="molecule type" value="Genomic_DNA"/>
</dbReference>
<organism evidence="2 3">
    <name type="scientific">Cytospora schulzeri</name>
    <dbReference type="NCBI Taxonomy" id="448051"/>
    <lineage>
        <taxon>Eukaryota</taxon>
        <taxon>Fungi</taxon>
        <taxon>Dikarya</taxon>
        <taxon>Ascomycota</taxon>
        <taxon>Pezizomycotina</taxon>
        <taxon>Sordariomycetes</taxon>
        <taxon>Sordariomycetidae</taxon>
        <taxon>Diaporthales</taxon>
        <taxon>Cytosporaceae</taxon>
        <taxon>Cytospora</taxon>
    </lineage>
</organism>
<evidence type="ECO:0000313" key="3">
    <source>
        <dbReference type="Proteomes" id="UP000283895"/>
    </source>
</evidence>
<keyword evidence="1" id="KW-0732">Signal</keyword>
<name>A0A423VYA5_9PEZI</name>
<dbReference type="OrthoDB" id="282149at2759"/>
<protein>
    <recommendedName>
        <fullName evidence="4">AA1-like domain-containing protein</fullName>
    </recommendedName>
</protein>
<reference evidence="2 3" key="1">
    <citation type="submission" date="2015-09" db="EMBL/GenBank/DDBJ databases">
        <title>Host preference determinants of Valsa canker pathogens revealed by comparative genomics.</title>
        <authorList>
            <person name="Yin Z."/>
            <person name="Huang L."/>
        </authorList>
    </citation>
    <scope>NUCLEOTIDE SEQUENCE [LARGE SCALE GENOMIC DNA]</scope>
    <source>
        <strain evidence="2 3">03-1</strain>
    </source>
</reference>